<reference evidence="12 13" key="1">
    <citation type="submission" date="2018-08" db="EMBL/GenBank/DDBJ databases">
        <title>Genomic investigation of the strawberry pathogen Phytophthora fragariae indicates pathogenicity is determined by transcriptional variation in three key races.</title>
        <authorList>
            <person name="Adams T.M."/>
            <person name="Armitage A.D."/>
            <person name="Sobczyk M.K."/>
            <person name="Bates H.J."/>
            <person name="Dunwell J.M."/>
            <person name="Nellist C.F."/>
            <person name="Harrison R.J."/>
        </authorList>
    </citation>
    <scope>NUCLEOTIDE SEQUENCE [LARGE SCALE GENOMIC DNA]</scope>
    <source>
        <strain evidence="11 14">A4</strain>
        <strain evidence="10 15">BC-1</strain>
        <strain evidence="9 19">BC-23</strain>
        <strain evidence="8 13">NOV-27</strain>
        <strain evidence="7 16">NOV-5</strain>
        <strain evidence="6 17">NOV-71</strain>
        <strain evidence="3 12">NOV-9</strain>
        <strain evidence="5 20">ONT-3</strain>
        <strain evidence="4 18">SCRP245</strain>
    </source>
</reference>
<name>A0A6A3QG94_9STRA</name>
<accession>A0A6A3QG94</accession>
<proteinExistence type="predicted"/>
<dbReference type="OrthoDB" id="196867at2759"/>
<dbReference type="EMBL" id="QXGE01002604">
    <property type="protein sequence ID" value="KAE9280543.1"/>
    <property type="molecule type" value="Genomic_DNA"/>
</dbReference>
<evidence type="ECO:0000313" key="10">
    <source>
        <dbReference type="EMBL" id="KAE9189813.1"/>
    </source>
</evidence>
<dbReference type="EMBL" id="QXFW01002578">
    <property type="protein sequence ID" value="KAE8977240.1"/>
    <property type="molecule type" value="Genomic_DNA"/>
</dbReference>
<dbReference type="Proteomes" id="UP000437068">
    <property type="component" value="Unassembled WGS sequence"/>
</dbReference>
<feature type="coiled-coil region" evidence="1">
    <location>
        <begin position="148"/>
        <end position="182"/>
    </location>
</feature>
<evidence type="ECO:0000313" key="15">
    <source>
        <dbReference type="Proteomes" id="UP000440367"/>
    </source>
</evidence>
<keyword evidence="13" id="KW-1185">Reference proteome</keyword>
<evidence type="ECO:0000313" key="8">
    <source>
        <dbReference type="EMBL" id="KAE9176481.1"/>
    </source>
</evidence>
<evidence type="ECO:0000313" key="5">
    <source>
        <dbReference type="EMBL" id="KAE9074953.1"/>
    </source>
</evidence>
<dbReference type="AlphaFoldDB" id="A0A6A3QG94"/>
<evidence type="ECO:0000256" key="1">
    <source>
        <dbReference type="SAM" id="Coils"/>
    </source>
</evidence>
<evidence type="ECO:0000313" key="3">
    <source>
        <dbReference type="EMBL" id="KAE8927070.1"/>
    </source>
</evidence>
<dbReference type="Proteomes" id="UP000488956">
    <property type="component" value="Unassembled WGS sequence"/>
</dbReference>
<evidence type="ECO:0000313" key="14">
    <source>
        <dbReference type="Proteomes" id="UP000437068"/>
    </source>
</evidence>
<sequence length="595" mass="67082">MAQGSGSYYDDYMRSNAMLKHCGEKSAKKLLTDRSAYISFLEVQLERVSAACLTTQTFERRLAELESSQLANDQKLASLSKVFRLNQEYVEQTAQQNQSELTAHAVKADAWMDKFSAELERQEPRMATLEDQFRQCQEFLPRLAETNDAALHDVKHQAEHEIEELREQVFALESRMEEMQSCQSETDSKVETLAVSVTHKLDKELAVVRSSVSEKSFQLEQLVRQADASWRAETSETAGQFNAHVNHLQEQVGRLRQEVEHGQAEVKGVLKKYFDTQHLLSGTVVALQSEVDDVKKEQGTTVQKASEAMATAVEDLREKQVTLKNALQLLQACALEAQQAGEDRCSKLADRLAAAEDSFEGLTDDLRRRMLAALEDVGEKLQLDAGTTTESTLQAAREESETQFAHVMEISTTLENRLRILEHTVLSLQTKVQRSRAISEVLGQAEQGSEMRPAEASERLIRRFIEKPIAKDPLTVLHTGEQSVGWSNEQFYKDRIQELEERLHRKAQVEEEHHALFPERDSSKASSQSSVLSSCYVSSFASEAAQQDGELRRTRTALKKKTTKRNLKTAPSGGALKPKRLQSDGESRVRRGRVK</sequence>
<dbReference type="Proteomes" id="UP000429523">
    <property type="component" value="Unassembled WGS sequence"/>
</dbReference>
<dbReference type="EMBL" id="QXFX01002644">
    <property type="protein sequence ID" value="KAE9074953.1"/>
    <property type="molecule type" value="Genomic_DNA"/>
</dbReference>
<evidence type="ECO:0000313" key="13">
    <source>
        <dbReference type="Proteomes" id="UP000433483"/>
    </source>
</evidence>
<dbReference type="EMBL" id="QXGB01002610">
    <property type="protein sequence ID" value="KAE9176481.1"/>
    <property type="molecule type" value="Genomic_DNA"/>
</dbReference>
<keyword evidence="1" id="KW-0175">Coiled coil</keyword>
<dbReference type="Proteomes" id="UP000433483">
    <property type="component" value="Unassembled WGS sequence"/>
</dbReference>
<evidence type="ECO:0000313" key="18">
    <source>
        <dbReference type="Proteomes" id="UP000460718"/>
    </source>
</evidence>
<organism evidence="6 17">
    <name type="scientific">Phytophthora fragariae</name>
    <dbReference type="NCBI Taxonomy" id="53985"/>
    <lineage>
        <taxon>Eukaryota</taxon>
        <taxon>Sar</taxon>
        <taxon>Stramenopiles</taxon>
        <taxon>Oomycota</taxon>
        <taxon>Peronosporomycetes</taxon>
        <taxon>Peronosporales</taxon>
        <taxon>Peronosporaceae</taxon>
        <taxon>Phytophthora</taxon>
    </lineage>
</organism>
<feature type="compositionally biased region" description="Basic residues" evidence="2">
    <location>
        <begin position="554"/>
        <end position="567"/>
    </location>
</feature>
<dbReference type="EMBL" id="QXGF01001916">
    <property type="protein sequence ID" value="KAE8927070.1"/>
    <property type="molecule type" value="Genomic_DNA"/>
</dbReference>
<dbReference type="Proteomes" id="UP000476176">
    <property type="component" value="Unassembled WGS sequence"/>
</dbReference>
<dbReference type="Proteomes" id="UP000440367">
    <property type="component" value="Unassembled WGS sequence"/>
</dbReference>
<gene>
    <name evidence="11" type="ORF">PF001_g24181</name>
    <name evidence="10" type="ORF">PF002_g24943</name>
    <name evidence="9" type="ORF">PF004_g23830</name>
    <name evidence="8" type="ORF">PF005_g24931</name>
    <name evidence="7" type="ORF">PF006_g24216</name>
    <name evidence="6" type="ORF">PF007_g24965</name>
    <name evidence="3" type="ORF">PF009_g22751</name>
    <name evidence="5" type="ORF">PF010_g24481</name>
    <name evidence="4" type="ORF">PF011_g23730</name>
</gene>
<evidence type="ECO:0000313" key="16">
    <source>
        <dbReference type="Proteomes" id="UP000440732"/>
    </source>
</evidence>
<evidence type="ECO:0000313" key="6">
    <source>
        <dbReference type="EMBL" id="KAE9075543.1"/>
    </source>
</evidence>
<dbReference type="Proteomes" id="UP000440732">
    <property type="component" value="Unassembled WGS sequence"/>
</dbReference>
<dbReference type="EMBL" id="QXGD01002353">
    <property type="protein sequence ID" value="KAE9189813.1"/>
    <property type="molecule type" value="Genomic_DNA"/>
</dbReference>
<evidence type="ECO:0000313" key="9">
    <source>
        <dbReference type="EMBL" id="KAE9183854.1"/>
    </source>
</evidence>
<evidence type="ECO:0000313" key="17">
    <source>
        <dbReference type="Proteomes" id="UP000441208"/>
    </source>
</evidence>
<evidence type="ECO:0000313" key="20">
    <source>
        <dbReference type="Proteomes" id="UP000488956"/>
    </source>
</evidence>
<evidence type="ECO:0000313" key="11">
    <source>
        <dbReference type="EMBL" id="KAE9280543.1"/>
    </source>
</evidence>
<dbReference type="Gene3D" id="1.10.287.1490">
    <property type="match status" value="1"/>
</dbReference>
<dbReference type="Proteomes" id="UP000441208">
    <property type="component" value="Unassembled WGS sequence"/>
</dbReference>
<dbReference type="EMBL" id="QXFZ01002596">
    <property type="protein sequence ID" value="KAE9075543.1"/>
    <property type="molecule type" value="Genomic_DNA"/>
</dbReference>
<feature type="region of interest" description="Disordered" evidence="2">
    <location>
        <begin position="542"/>
        <end position="595"/>
    </location>
</feature>
<evidence type="ECO:0000313" key="19">
    <source>
        <dbReference type="Proteomes" id="UP000476176"/>
    </source>
</evidence>
<evidence type="ECO:0000313" key="12">
    <source>
        <dbReference type="Proteomes" id="UP000429523"/>
    </source>
</evidence>
<evidence type="ECO:0000256" key="2">
    <source>
        <dbReference type="SAM" id="MobiDB-lite"/>
    </source>
</evidence>
<dbReference type="Proteomes" id="UP000460718">
    <property type="component" value="Unassembled WGS sequence"/>
</dbReference>
<dbReference type="EMBL" id="QXGA01002627">
    <property type="protein sequence ID" value="KAE9094444.1"/>
    <property type="molecule type" value="Genomic_DNA"/>
</dbReference>
<protein>
    <submittedName>
        <fullName evidence="6">Uncharacterized protein</fullName>
    </submittedName>
</protein>
<evidence type="ECO:0000313" key="7">
    <source>
        <dbReference type="EMBL" id="KAE9094444.1"/>
    </source>
</evidence>
<evidence type="ECO:0000313" key="4">
    <source>
        <dbReference type="EMBL" id="KAE8977240.1"/>
    </source>
</evidence>
<dbReference type="EMBL" id="QXGC01002612">
    <property type="protein sequence ID" value="KAE9183854.1"/>
    <property type="molecule type" value="Genomic_DNA"/>
</dbReference>
<comment type="caution">
    <text evidence="6">The sequence shown here is derived from an EMBL/GenBank/DDBJ whole genome shotgun (WGS) entry which is preliminary data.</text>
</comment>